<dbReference type="EMBL" id="JAWWNJ010000012">
    <property type="protein sequence ID" value="KAK7043435.1"/>
    <property type="molecule type" value="Genomic_DNA"/>
</dbReference>
<feature type="compositionally biased region" description="Basic and acidic residues" evidence="1">
    <location>
        <begin position="151"/>
        <end position="161"/>
    </location>
</feature>
<comment type="caution">
    <text evidence="3">The sequence shown here is derived from an EMBL/GenBank/DDBJ whole genome shotgun (WGS) entry which is preliminary data.</text>
</comment>
<evidence type="ECO:0000256" key="2">
    <source>
        <dbReference type="SAM" id="SignalP"/>
    </source>
</evidence>
<feature type="compositionally biased region" description="Basic and acidic residues" evidence="1">
    <location>
        <begin position="69"/>
        <end position="79"/>
    </location>
</feature>
<accession>A0AAW0CUB3</accession>
<keyword evidence="2" id="KW-0732">Signal</keyword>
<evidence type="ECO:0000313" key="3">
    <source>
        <dbReference type="EMBL" id="KAK7043435.1"/>
    </source>
</evidence>
<dbReference type="Proteomes" id="UP001362999">
    <property type="component" value="Unassembled WGS sequence"/>
</dbReference>
<dbReference type="AlphaFoldDB" id="A0AAW0CUB3"/>
<feature type="region of interest" description="Disordered" evidence="1">
    <location>
        <begin position="110"/>
        <end position="132"/>
    </location>
</feature>
<gene>
    <name evidence="3" type="ORF">R3P38DRAFT_3177807</name>
</gene>
<keyword evidence="4" id="KW-1185">Reference proteome</keyword>
<sequence>MSLPLIFLPCLLSFSLLCPLRSVDGGPLWSRGGAEEPPSFWSSTARISQSPQSPPPAPSASSLDTKQPPPRDAEPEEALKPGALYAECAVVKLDIARGYLDLVDDKEKEWAGENMEGKQGKEIPDDGELGGERAGRAVWEAYEVGVREWEGRWKEREKEEGERDGEGEEGGKAR</sequence>
<protein>
    <submittedName>
        <fullName evidence="3">Uncharacterized protein</fullName>
    </submittedName>
</protein>
<feature type="chain" id="PRO_5043485880" evidence="2">
    <location>
        <begin position="26"/>
        <end position="174"/>
    </location>
</feature>
<evidence type="ECO:0000256" key="1">
    <source>
        <dbReference type="SAM" id="MobiDB-lite"/>
    </source>
</evidence>
<evidence type="ECO:0000313" key="4">
    <source>
        <dbReference type="Proteomes" id="UP001362999"/>
    </source>
</evidence>
<proteinExistence type="predicted"/>
<reference evidence="3 4" key="1">
    <citation type="journal article" date="2024" name="J Genomics">
        <title>Draft genome sequencing and assembly of Favolaschia claudopus CIRM-BRFM 2984 isolated from oak limbs.</title>
        <authorList>
            <person name="Navarro D."/>
            <person name="Drula E."/>
            <person name="Chaduli D."/>
            <person name="Cazenave R."/>
            <person name="Ahrendt S."/>
            <person name="Wang J."/>
            <person name="Lipzen A."/>
            <person name="Daum C."/>
            <person name="Barry K."/>
            <person name="Grigoriev I.V."/>
            <person name="Favel A."/>
            <person name="Rosso M.N."/>
            <person name="Martin F."/>
        </authorList>
    </citation>
    <scope>NUCLEOTIDE SEQUENCE [LARGE SCALE GENOMIC DNA]</scope>
    <source>
        <strain evidence="3 4">CIRM-BRFM 2984</strain>
    </source>
</reference>
<name>A0AAW0CUB3_9AGAR</name>
<feature type="region of interest" description="Disordered" evidence="1">
    <location>
        <begin position="151"/>
        <end position="174"/>
    </location>
</feature>
<organism evidence="3 4">
    <name type="scientific">Favolaschia claudopus</name>
    <dbReference type="NCBI Taxonomy" id="2862362"/>
    <lineage>
        <taxon>Eukaryota</taxon>
        <taxon>Fungi</taxon>
        <taxon>Dikarya</taxon>
        <taxon>Basidiomycota</taxon>
        <taxon>Agaricomycotina</taxon>
        <taxon>Agaricomycetes</taxon>
        <taxon>Agaricomycetidae</taxon>
        <taxon>Agaricales</taxon>
        <taxon>Marasmiineae</taxon>
        <taxon>Mycenaceae</taxon>
        <taxon>Favolaschia</taxon>
    </lineage>
</organism>
<feature type="region of interest" description="Disordered" evidence="1">
    <location>
        <begin position="33"/>
        <end position="80"/>
    </location>
</feature>
<feature type="signal peptide" evidence="2">
    <location>
        <begin position="1"/>
        <end position="25"/>
    </location>
</feature>